<gene>
    <name evidence="3" type="ORF">SAMN04488011_10593</name>
</gene>
<dbReference type="RefSeq" id="WP_175481727.1">
    <property type="nucleotide sequence ID" value="NZ_FOCM01000005.1"/>
</dbReference>
<name>A0A1H8I3T5_9RHOB</name>
<dbReference type="InterPro" id="IPR007060">
    <property type="entry name" value="FtsL/DivIC"/>
</dbReference>
<dbReference type="Proteomes" id="UP000199372">
    <property type="component" value="Unassembled WGS sequence"/>
</dbReference>
<organism evidence="3 4">
    <name type="scientific">Palleronia pelagia</name>
    <dbReference type="NCBI Taxonomy" id="387096"/>
    <lineage>
        <taxon>Bacteria</taxon>
        <taxon>Pseudomonadati</taxon>
        <taxon>Pseudomonadota</taxon>
        <taxon>Alphaproteobacteria</taxon>
        <taxon>Rhodobacterales</taxon>
        <taxon>Roseobacteraceae</taxon>
        <taxon>Palleronia</taxon>
    </lineage>
</organism>
<keyword evidence="4" id="KW-1185">Reference proteome</keyword>
<evidence type="ECO:0000256" key="1">
    <source>
        <dbReference type="SAM" id="Coils"/>
    </source>
</evidence>
<dbReference type="GO" id="GO:0051301">
    <property type="term" value="P:cell division"/>
    <property type="evidence" value="ECO:0007669"/>
    <property type="project" value="UniProtKB-KW"/>
</dbReference>
<accession>A0A1H8I3T5</accession>
<dbReference type="AlphaFoldDB" id="A0A1H8I3T5"/>
<keyword evidence="3" id="KW-0131">Cell cycle</keyword>
<keyword evidence="2" id="KW-0812">Transmembrane</keyword>
<keyword evidence="1" id="KW-0175">Coiled coil</keyword>
<dbReference type="Pfam" id="PF04977">
    <property type="entry name" value="DivIC"/>
    <property type="match status" value="1"/>
</dbReference>
<sequence>MAHPRKQPALGLLIYFLLTFVLGLYFAFASVQGDFGLLRRMEIQAERNQLETDYAQLRAQVAEMRNKTRRLSDRYLDLDLLDERARDVLGMVRNDEIILR</sequence>
<feature type="coiled-coil region" evidence="1">
    <location>
        <begin position="40"/>
        <end position="74"/>
    </location>
</feature>
<keyword evidence="2" id="KW-1133">Transmembrane helix</keyword>
<dbReference type="EMBL" id="FOCM01000005">
    <property type="protein sequence ID" value="SEN63044.1"/>
    <property type="molecule type" value="Genomic_DNA"/>
</dbReference>
<reference evidence="4" key="1">
    <citation type="submission" date="2016-10" db="EMBL/GenBank/DDBJ databases">
        <authorList>
            <person name="Varghese N."/>
            <person name="Submissions S."/>
        </authorList>
    </citation>
    <scope>NUCLEOTIDE SEQUENCE [LARGE SCALE GENOMIC DNA]</scope>
    <source>
        <strain evidence="4">DSM 26893</strain>
    </source>
</reference>
<evidence type="ECO:0000313" key="3">
    <source>
        <dbReference type="EMBL" id="SEN63044.1"/>
    </source>
</evidence>
<feature type="transmembrane region" description="Helical" evidence="2">
    <location>
        <begin position="12"/>
        <end position="31"/>
    </location>
</feature>
<keyword evidence="3" id="KW-0132">Cell division</keyword>
<protein>
    <submittedName>
        <fullName evidence="3">Cell division protein FtsB</fullName>
    </submittedName>
</protein>
<proteinExistence type="predicted"/>
<evidence type="ECO:0000313" key="4">
    <source>
        <dbReference type="Proteomes" id="UP000199372"/>
    </source>
</evidence>
<keyword evidence="2" id="KW-0472">Membrane</keyword>
<evidence type="ECO:0000256" key="2">
    <source>
        <dbReference type="SAM" id="Phobius"/>
    </source>
</evidence>